<dbReference type="OrthoDB" id="26525at2759"/>
<dbReference type="AlphaFoldDB" id="A0A814R1T8"/>
<protein>
    <submittedName>
        <fullName evidence="3">Uncharacterized protein</fullName>
    </submittedName>
</protein>
<organism evidence="3 4">
    <name type="scientific">Brachionus calyciflorus</name>
    <dbReference type="NCBI Taxonomy" id="104777"/>
    <lineage>
        <taxon>Eukaryota</taxon>
        <taxon>Metazoa</taxon>
        <taxon>Spiralia</taxon>
        <taxon>Gnathifera</taxon>
        <taxon>Rotifera</taxon>
        <taxon>Eurotatoria</taxon>
        <taxon>Monogononta</taxon>
        <taxon>Pseudotrocha</taxon>
        <taxon>Ploima</taxon>
        <taxon>Brachionidae</taxon>
        <taxon>Brachionus</taxon>
    </lineage>
</organism>
<evidence type="ECO:0000256" key="2">
    <source>
        <dbReference type="ARBA" id="ARBA00023179"/>
    </source>
</evidence>
<comment type="caution">
    <text evidence="3">The sequence shown here is derived from an EMBL/GenBank/DDBJ whole genome shotgun (WGS) entry which is preliminary data.</text>
</comment>
<keyword evidence="2" id="KW-0514">Muscle protein</keyword>
<feature type="non-terminal residue" evidence="3">
    <location>
        <position position="64"/>
    </location>
</feature>
<reference evidence="3" key="1">
    <citation type="submission" date="2021-02" db="EMBL/GenBank/DDBJ databases">
        <authorList>
            <person name="Nowell W R."/>
        </authorList>
    </citation>
    <scope>NUCLEOTIDE SEQUENCE</scope>
    <source>
        <strain evidence="3">Ploen Becks lab</strain>
    </source>
</reference>
<sequence length="64" mass="7255">DSDAKGTIHRDLLREVLVHQGKPDERLTDQEFSQVLDGAPGDNKGNMDYANFTRIIKRGKQDDE</sequence>
<dbReference type="InterPro" id="IPR011992">
    <property type="entry name" value="EF-hand-dom_pair"/>
</dbReference>
<proteinExistence type="predicted"/>
<gene>
    <name evidence="3" type="ORF">OXX778_LOCUS22330</name>
</gene>
<dbReference type="Gene3D" id="1.10.238.10">
    <property type="entry name" value="EF-hand"/>
    <property type="match status" value="1"/>
</dbReference>
<evidence type="ECO:0000313" key="3">
    <source>
        <dbReference type="EMBL" id="CAF1127696.1"/>
    </source>
</evidence>
<dbReference type="PANTHER" id="PTHR23049">
    <property type="entry name" value="MYOSIN REGULATORY LIGHT CHAIN 2"/>
    <property type="match status" value="1"/>
</dbReference>
<evidence type="ECO:0000313" key="4">
    <source>
        <dbReference type="Proteomes" id="UP000663879"/>
    </source>
</evidence>
<dbReference type="EMBL" id="CAJNOC010009339">
    <property type="protein sequence ID" value="CAF1127696.1"/>
    <property type="molecule type" value="Genomic_DNA"/>
</dbReference>
<dbReference type="InterPro" id="IPR050403">
    <property type="entry name" value="Myosin_RLC"/>
</dbReference>
<dbReference type="Proteomes" id="UP000663879">
    <property type="component" value="Unassembled WGS sequence"/>
</dbReference>
<name>A0A814R1T8_9BILA</name>
<keyword evidence="1" id="KW-0677">Repeat</keyword>
<dbReference type="SUPFAM" id="SSF47473">
    <property type="entry name" value="EF-hand"/>
    <property type="match status" value="1"/>
</dbReference>
<evidence type="ECO:0000256" key="1">
    <source>
        <dbReference type="ARBA" id="ARBA00022737"/>
    </source>
</evidence>
<keyword evidence="4" id="KW-1185">Reference proteome</keyword>
<accession>A0A814R1T8</accession>